<sequence>MKDLLLTGPSTGTMLVGCPC</sequence>
<accession>A0A2P2Q613</accession>
<organism evidence="1">
    <name type="scientific">Rhizophora mucronata</name>
    <name type="common">Asiatic mangrove</name>
    <dbReference type="NCBI Taxonomy" id="61149"/>
    <lineage>
        <taxon>Eukaryota</taxon>
        <taxon>Viridiplantae</taxon>
        <taxon>Streptophyta</taxon>
        <taxon>Embryophyta</taxon>
        <taxon>Tracheophyta</taxon>
        <taxon>Spermatophyta</taxon>
        <taxon>Magnoliopsida</taxon>
        <taxon>eudicotyledons</taxon>
        <taxon>Gunneridae</taxon>
        <taxon>Pentapetalae</taxon>
        <taxon>rosids</taxon>
        <taxon>fabids</taxon>
        <taxon>Malpighiales</taxon>
        <taxon>Rhizophoraceae</taxon>
        <taxon>Rhizophora</taxon>
    </lineage>
</organism>
<reference evidence="1" key="1">
    <citation type="submission" date="2018-02" db="EMBL/GenBank/DDBJ databases">
        <title>Rhizophora mucronata_Transcriptome.</title>
        <authorList>
            <person name="Meera S.P."/>
            <person name="Sreeshan A."/>
            <person name="Augustine A."/>
        </authorList>
    </citation>
    <scope>NUCLEOTIDE SEQUENCE</scope>
    <source>
        <tissue evidence="1">Leaf</tissue>
    </source>
</reference>
<evidence type="ECO:0000313" key="1">
    <source>
        <dbReference type="EMBL" id="MBX62432.1"/>
    </source>
</evidence>
<dbReference type="EMBL" id="GGEC01081948">
    <property type="protein sequence ID" value="MBX62432.1"/>
    <property type="molecule type" value="Transcribed_RNA"/>
</dbReference>
<proteinExistence type="predicted"/>
<dbReference type="AlphaFoldDB" id="A0A2P2Q613"/>
<protein>
    <submittedName>
        <fullName evidence="1">Glycine-rich domain-containing protein 1</fullName>
    </submittedName>
</protein>
<dbReference type="PROSITE" id="PS51257">
    <property type="entry name" value="PROKAR_LIPOPROTEIN"/>
    <property type="match status" value="1"/>
</dbReference>
<name>A0A2P2Q613_RHIMU</name>